<evidence type="ECO:0000256" key="5">
    <source>
        <dbReference type="ARBA" id="ARBA00023002"/>
    </source>
</evidence>
<feature type="transmembrane region" description="Helical" evidence="8">
    <location>
        <begin position="188"/>
        <end position="208"/>
    </location>
</feature>
<dbReference type="Gene3D" id="1.20.5.2700">
    <property type="match status" value="1"/>
</dbReference>
<dbReference type="Pfam" id="PF00662">
    <property type="entry name" value="Proton_antipo_N"/>
    <property type="match status" value="1"/>
</dbReference>
<dbReference type="InterPro" id="IPR001750">
    <property type="entry name" value="ND/Mrp_TM"/>
</dbReference>
<evidence type="ECO:0000259" key="9">
    <source>
        <dbReference type="Pfam" id="PF00361"/>
    </source>
</evidence>
<dbReference type="Proteomes" id="UP000885672">
    <property type="component" value="Unassembled WGS sequence"/>
</dbReference>
<comment type="caution">
    <text evidence="11">The sequence shown here is derived from an EMBL/GenBank/DDBJ whole genome shotgun (WGS) entry which is preliminary data.</text>
</comment>
<evidence type="ECO:0000256" key="6">
    <source>
        <dbReference type="ARBA" id="ARBA00023136"/>
    </source>
</evidence>
<evidence type="ECO:0000256" key="8">
    <source>
        <dbReference type="SAM" id="Phobius"/>
    </source>
</evidence>
<accession>A0A7V0XE74</accession>
<keyword evidence="4 8" id="KW-1133">Transmembrane helix</keyword>
<evidence type="ECO:0000256" key="4">
    <source>
        <dbReference type="ARBA" id="ARBA00022989"/>
    </source>
</evidence>
<gene>
    <name evidence="11" type="ORF">ENN51_00720</name>
</gene>
<name>A0A7V0XE74_UNCW3</name>
<proteinExistence type="predicted"/>
<feature type="transmembrane region" description="Helical" evidence="8">
    <location>
        <begin position="156"/>
        <end position="176"/>
    </location>
</feature>
<feature type="domain" description="NADH-Ubiquinone oxidoreductase (complex I) chain 5 N-terminal" evidence="10">
    <location>
        <begin position="66"/>
        <end position="96"/>
    </location>
</feature>
<protein>
    <submittedName>
        <fullName evidence="11">NADH dehydrogenase</fullName>
    </submittedName>
</protein>
<feature type="transmembrane region" description="Helical" evidence="8">
    <location>
        <begin position="74"/>
        <end position="91"/>
    </location>
</feature>
<dbReference type="InterPro" id="IPR001516">
    <property type="entry name" value="Proton_antipo_N"/>
</dbReference>
<evidence type="ECO:0000256" key="1">
    <source>
        <dbReference type="ARBA" id="ARBA00004651"/>
    </source>
</evidence>
<feature type="transmembrane region" description="Helical" evidence="8">
    <location>
        <begin position="402"/>
        <end position="424"/>
    </location>
</feature>
<feature type="domain" description="NADH:quinone oxidoreductase/Mrp antiporter transmembrane" evidence="9">
    <location>
        <begin position="120"/>
        <end position="395"/>
    </location>
</feature>
<feature type="transmembrane region" description="Helical" evidence="8">
    <location>
        <begin position="499"/>
        <end position="517"/>
    </location>
</feature>
<feature type="transmembrane region" description="Helical" evidence="8">
    <location>
        <begin position="266"/>
        <end position="284"/>
    </location>
</feature>
<dbReference type="InterPro" id="IPR052175">
    <property type="entry name" value="ComplexI-like_HydComp"/>
</dbReference>
<dbReference type="PRINTS" id="PR01434">
    <property type="entry name" value="NADHDHGNASE5"/>
</dbReference>
<evidence type="ECO:0000313" key="11">
    <source>
        <dbReference type="EMBL" id="HDQ98797.1"/>
    </source>
</evidence>
<evidence type="ECO:0000259" key="10">
    <source>
        <dbReference type="Pfam" id="PF00662"/>
    </source>
</evidence>
<dbReference type="GO" id="GO:0016491">
    <property type="term" value="F:oxidoreductase activity"/>
    <property type="evidence" value="ECO:0007669"/>
    <property type="project" value="UniProtKB-KW"/>
</dbReference>
<feature type="transmembrane region" description="Helical" evidence="8">
    <location>
        <begin position="127"/>
        <end position="144"/>
    </location>
</feature>
<feature type="transmembrane region" description="Helical" evidence="8">
    <location>
        <begin position="444"/>
        <end position="467"/>
    </location>
</feature>
<feature type="transmembrane region" description="Helical" evidence="8">
    <location>
        <begin position="228"/>
        <end position="246"/>
    </location>
</feature>
<comment type="subcellular location">
    <subcellularLocation>
        <location evidence="1">Cell membrane</location>
        <topology evidence="1">Multi-pass membrane protein</topology>
    </subcellularLocation>
    <subcellularLocation>
        <location evidence="7">Membrane</location>
        <topology evidence="7">Multi-pass membrane protein</topology>
    </subcellularLocation>
</comment>
<feature type="transmembrane region" description="Helical" evidence="8">
    <location>
        <begin position="28"/>
        <end position="45"/>
    </location>
</feature>
<feature type="transmembrane region" description="Helical" evidence="8">
    <location>
        <begin position="296"/>
        <end position="320"/>
    </location>
</feature>
<feature type="transmembrane region" description="Helical" evidence="8">
    <location>
        <begin position="598"/>
        <end position="617"/>
    </location>
</feature>
<evidence type="ECO:0000256" key="3">
    <source>
        <dbReference type="ARBA" id="ARBA00022692"/>
    </source>
</evidence>
<keyword evidence="5" id="KW-0560">Oxidoreductase</keyword>
<dbReference type="GO" id="GO:0005886">
    <property type="term" value="C:plasma membrane"/>
    <property type="evidence" value="ECO:0007669"/>
    <property type="project" value="UniProtKB-SubCell"/>
</dbReference>
<sequence>MNLFILVILVPALAGLVGWVISRLRNELSFIGAILTLYFATRLFINALGGELSYRLFEVSGQWVWFRLDQLSSFILLFVAIFGVLVMLFSFRYMRNWTRNRSYYLYVMLLLAGANGVLLAGNLLTLLFFWGGLLVVTYGTLLVGRPGAEEAAGKALVVVGLSDFAMLLGIVMLLVATGGTDLVPAGPLSLSGGAMVASYLLIAAGALAKAGSMPFHGWIPQAAKTSPATVMALIPASIDKLLGIYLLMRVSFSLFDIPGNMAIRNVLMTVGAVTVVGAVMMALVQKRMMRLLSFHAVSQVGYMVLGIGTGMPIGVAGALFHMLNNVLYKTGLFLSAGTVEFWTHDDRLDRLGGLARQMPLTFFSFLICAMSIAGIPPLNGFFSKWMIYQGIIEVGGQGNRLYPLFLVAAMFGSVLTLASFLKLLHAVFLGQRPRELIRVREGSFTMWLPTVLIALTCIAFGVFAFGLPLSRFILPALPGRMAAILGQPGSWLGVWRPELATVLMIIALGVGALLYLLGTARKPVRGRTFVGGERIADEEESRVPGTAFYSSVKELPLIGEGLRFGEGGALDLHNWLKGLLGGLGEALRSAFDQTLDRAFALVGRFVLAVGAGASKLMTGQLPLYVSWMFLGAALLYLVLLLR</sequence>
<organism evidence="11">
    <name type="scientific">candidate division WOR-3 bacterium</name>
    <dbReference type="NCBI Taxonomy" id="2052148"/>
    <lineage>
        <taxon>Bacteria</taxon>
        <taxon>Bacteria division WOR-3</taxon>
    </lineage>
</organism>
<dbReference type="PANTHER" id="PTHR42682">
    <property type="entry name" value="HYDROGENASE-4 COMPONENT F"/>
    <property type="match status" value="1"/>
</dbReference>
<reference evidence="11" key="1">
    <citation type="journal article" date="2020" name="mSystems">
        <title>Genome- and Community-Level Interaction Insights into Carbon Utilization and Element Cycling Functions of Hydrothermarchaeota in Hydrothermal Sediment.</title>
        <authorList>
            <person name="Zhou Z."/>
            <person name="Liu Y."/>
            <person name="Xu W."/>
            <person name="Pan J."/>
            <person name="Luo Z.H."/>
            <person name="Li M."/>
        </authorList>
    </citation>
    <scope>NUCLEOTIDE SEQUENCE [LARGE SCALE GENOMIC DNA]</scope>
    <source>
        <strain evidence="11">SpSt-1182</strain>
    </source>
</reference>
<keyword evidence="2" id="KW-1003">Cell membrane</keyword>
<feature type="transmembrane region" description="Helical" evidence="8">
    <location>
        <begin position="326"/>
        <end position="342"/>
    </location>
</feature>
<evidence type="ECO:0000256" key="2">
    <source>
        <dbReference type="ARBA" id="ARBA00022475"/>
    </source>
</evidence>
<feature type="transmembrane region" description="Helical" evidence="8">
    <location>
        <begin position="362"/>
        <end position="382"/>
    </location>
</feature>
<keyword evidence="3 7" id="KW-0812">Transmembrane</keyword>
<dbReference type="Pfam" id="PF00361">
    <property type="entry name" value="Proton_antipo_M"/>
    <property type="match status" value="1"/>
</dbReference>
<evidence type="ECO:0000256" key="7">
    <source>
        <dbReference type="RuleBase" id="RU000320"/>
    </source>
</evidence>
<dbReference type="AlphaFoldDB" id="A0A7V0XE74"/>
<feature type="transmembrane region" description="Helical" evidence="8">
    <location>
        <begin position="103"/>
        <end position="121"/>
    </location>
</feature>
<dbReference type="EMBL" id="DSBX01000020">
    <property type="protein sequence ID" value="HDQ98797.1"/>
    <property type="molecule type" value="Genomic_DNA"/>
</dbReference>
<feature type="transmembrane region" description="Helical" evidence="8">
    <location>
        <begin position="623"/>
        <end position="641"/>
    </location>
</feature>
<dbReference type="PANTHER" id="PTHR42682:SF4">
    <property type="entry name" value="NADH-UBIQUINONE_PLASTOQUINONE"/>
    <property type="match status" value="1"/>
</dbReference>
<keyword evidence="6 8" id="KW-0472">Membrane</keyword>